<reference evidence="1 2" key="1">
    <citation type="submission" date="2019-04" db="EMBL/GenBank/DDBJ databases">
        <title>Complete genome sequence of Arthrobacter sp. ZXY-2 associated with effective atrazine degradation and salt adaptation.</title>
        <authorList>
            <person name="Zhao X."/>
        </authorList>
    </citation>
    <scope>NUCLEOTIDE SEQUENCE [LARGE SCALE GENOMIC DNA]</scope>
    <source>
        <strain evidence="2">ZP60</strain>
    </source>
</reference>
<dbReference type="RefSeq" id="WP_012807650.1">
    <property type="nucleotide sequence ID" value="NZ_CP039375.1"/>
</dbReference>
<proteinExistence type="predicted"/>
<gene>
    <name evidence="1" type="ORF">E5139_03885</name>
</gene>
<dbReference type="GeneID" id="42178048"/>
<reference evidence="1 2" key="2">
    <citation type="submission" date="2019-04" db="EMBL/GenBank/DDBJ databases">
        <authorList>
            <person name="Yang S."/>
            <person name="Wei W."/>
        </authorList>
    </citation>
    <scope>NUCLEOTIDE SEQUENCE [LARGE SCALE GENOMIC DNA]</scope>
    <source>
        <strain evidence="2">ZP60</strain>
    </source>
</reference>
<name>A0A4D6K959_9EURY</name>
<dbReference type="Proteomes" id="UP000297053">
    <property type="component" value="Chromosome"/>
</dbReference>
<organism evidence="1 2">
    <name type="scientific">Halomicrobium mukohataei</name>
    <dbReference type="NCBI Taxonomy" id="57705"/>
    <lineage>
        <taxon>Archaea</taxon>
        <taxon>Methanobacteriati</taxon>
        <taxon>Methanobacteriota</taxon>
        <taxon>Stenosarchaea group</taxon>
        <taxon>Halobacteria</taxon>
        <taxon>Halobacteriales</taxon>
        <taxon>Haloarculaceae</taxon>
        <taxon>Halomicrobium</taxon>
    </lineage>
</organism>
<dbReference type="InterPro" id="IPR048925">
    <property type="entry name" value="RdfA"/>
</dbReference>
<protein>
    <submittedName>
        <fullName evidence="1">Uncharacterized protein</fullName>
    </submittedName>
</protein>
<accession>A0A4D6K959</accession>
<dbReference type="AlphaFoldDB" id="A0A4D6K959"/>
<evidence type="ECO:0000313" key="1">
    <source>
        <dbReference type="EMBL" id="QCD64818.1"/>
    </source>
</evidence>
<dbReference type="Pfam" id="PF21811">
    <property type="entry name" value="RdfA"/>
    <property type="match status" value="1"/>
</dbReference>
<evidence type="ECO:0000313" key="2">
    <source>
        <dbReference type="Proteomes" id="UP000297053"/>
    </source>
</evidence>
<sequence length="201" mass="22772">MSKVARLIDEWELDGVGQQLEEYWLGTGDEQYSLRELADWFNQRLLAAAHDRADEAYVDGEIENTYELLTDDDVGTGTRAEVETRLEQRGIDLESLRASFVSHQSIYTYLTDERGVSKPSEERSDSSQIEKTAESIRRLVSRTQAVVRNNLESLHNTDRITIGNFSVFVDVQVFCQDCGTQYSADELLTNGGCDCQDEPET</sequence>
<dbReference type="OMA" id="ESDFISH"/>
<dbReference type="KEGG" id="halz:E5139_03885"/>
<dbReference type="EMBL" id="CP039375">
    <property type="protein sequence ID" value="QCD64818.1"/>
    <property type="molecule type" value="Genomic_DNA"/>
</dbReference>